<gene>
    <name evidence="2" type="primary">RF55_25301</name>
    <name evidence="2" type="ORF">NPIL_406191</name>
</gene>
<proteinExistence type="predicted"/>
<evidence type="ECO:0000313" key="3">
    <source>
        <dbReference type="Proteomes" id="UP000887013"/>
    </source>
</evidence>
<keyword evidence="3" id="KW-1185">Reference proteome</keyword>
<sequence length="136" mass="15768">MDNCIANRLLSKPNKKTPFKLWTGRKPDIANIRIFGSRTFVYVHKSKRGKLDAKSIAEILIGCDQRSKSYKSTYRAIKRYSRTNKGKTPDRLGYVANENKNDPENYKKALRLSDKNKRLEAKEEEMKSIYNIHGIS</sequence>
<dbReference type="EMBL" id="BMAW01071883">
    <property type="protein sequence ID" value="GFT80207.1"/>
    <property type="molecule type" value="Genomic_DNA"/>
</dbReference>
<protein>
    <submittedName>
        <fullName evidence="2">Copia protein</fullName>
    </submittedName>
</protein>
<name>A0A8X6PNE6_NEPPI</name>
<dbReference type="InterPro" id="IPR057670">
    <property type="entry name" value="SH3_retrovirus"/>
</dbReference>
<dbReference type="Pfam" id="PF25597">
    <property type="entry name" value="SH3_retrovirus"/>
    <property type="match status" value="1"/>
</dbReference>
<evidence type="ECO:0000313" key="2">
    <source>
        <dbReference type="EMBL" id="GFT80207.1"/>
    </source>
</evidence>
<dbReference type="OrthoDB" id="6435841at2759"/>
<accession>A0A8X6PNE6</accession>
<organism evidence="2 3">
    <name type="scientific">Nephila pilipes</name>
    <name type="common">Giant wood spider</name>
    <name type="synonym">Nephila maculata</name>
    <dbReference type="NCBI Taxonomy" id="299642"/>
    <lineage>
        <taxon>Eukaryota</taxon>
        <taxon>Metazoa</taxon>
        <taxon>Ecdysozoa</taxon>
        <taxon>Arthropoda</taxon>
        <taxon>Chelicerata</taxon>
        <taxon>Arachnida</taxon>
        <taxon>Araneae</taxon>
        <taxon>Araneomorphae</taxon>
        <taxon>Entelegynae</taxon>
        <taxon>Araneoidea</taxon>
        <taxon>Nephilidae</taxon>
        <taxon>Nephila</taxon>
    </lineage>
</organism>
<dbReference type="Proteomes" id="UP000887013">
    <property type="component" value="Unassembled WGS sequence"/>
</dbReference>
<feature type="domain" description="Retroviral polymerase SH3-like" evidence="1">
    <location>
        <begin position="38"/>
        <end position="71"/>
    </location>
</feature>
<evidence type="ECO:0000259" key="1">
    <source>
        <dbReference type="Pfam" id="PF25597"/>
    </source>
</evidence>
<dbReference type="AlphaFoldDB" id="A0A8X6PNE6"/>
<comment type="caution">
    <text evidence="2">The sequence shown here is derived from an EMBL/GenBank/DDBJ whole genome shotgun (WGS) entry which is preliminary data.</text>
</comment>
<reference evidence="2" key="1">
    <citation type="submission" date="2020-08" db="EMBL/GenBank/DDBJ databases">
        <title>Multicomponent nature underlies the extraordinary mechanical properties of spider dragline silk.</title>
        <authorList>
            <person name="Kono N."/>
            <person name="Nakamura H."/>
            <person name="Mori M."/>
            <person name="Yoshida Y."/>
            <person name="Ohtoshi R."/>
            <person name="Malay A.D."/>
            <person name="Moran D.A.P."/>
            <person name="Tomita M."/>
            <person name="Numata K."/>
            <person name="Arakawa K."/>
        </authorList>
    </citation>
    <scope>NUCLEOTIDE SEQUENCE</scope>
</reference>